<name>A0A445CMM0_ARAHY</name>
<sequence>MAVRSRQAVLDEIQETYRTQYKRIVGYCSELLRSNPGSTVKLKVHRKWELSGHSMSVCTHAISCINFKGLKMDAYEAYVRCYNSVINFANGSDLWEKIGFDNVMPPIGSLAID</sequence>
<evidence type="ECO:0000313" key="1">
    <source>
        <dbReference type="EMBL" id="RYR52148.1"/>
    </source>
</evidence>
<dbReference type="Proteomes" id="UP000289738">
    <property type="component" value="Chromosome A06"/>
</dbReference>
<dbReference type="AlphaFoldDB" id="A0A445CMM0"/>
<evidence type="ECO:0000313" key="2">
    <source>
        <dbReference type="Proteomes" id="UP000289738"/>
    </source>
</evidence>
<gene>
    <name evidence="1" type="ORF">Ahy_A06g027065</name>
</gene>
<keyword evidence="2" id="KW-1185">Reference proteome</keyword>
<protein>
    <submittedName>
        <fullName evidence="1">Uncharacterized protein</fullName>
    </submittedName>
</protein>
<proteinExistence type="predicted"/>
<accession>A0A445CMM0</accession>
<reference evidence="1 2" key="1">
    <citation type="submission" date="2019-01" db="EMBL/GenBank/DDBJ databases">
        <title>Sequencing of cultivated peanut Arachis hypogaea provides insights into genome evolution and oil improvement.</title>
        <authorList>
            <person name="Chen X."/>
        </authorList>
    </citation>
    <scope>NUCLEOTIDE SEQUENCE [LARGE SCALE GENOMIC DNA]</scope>
    <source>
        <strain evidence="2">cv. Fuhuasheng</strain>
        <tissue evidence="1">Leaves</tissue>
    </source>
</reference>
<comment type="caution">
    <text evidence="1">The sequence shown here is derived from an EMBL/GenBank/DDBJ whole genome shotgun (WGS) entry which is preliminary data.</text>
</comment>
<dbReference type="EMBL" id="SDMP01000006">
    <property type="protein sequence ID" value="RYR52148.1"/>
    <property type="molecule type" value="Genomic_DNA"/>
</dbReference>
<organism evidence="1 2">
    <name type="scientific">Arachis hypogaea</name>
    <name type="common">Peanut</name>
    <dbReference type="NCBI Taxonomy" id="3818"/>
    <lineage>
        <taxon>Eukaryota</taxon>
        <taxon>Viridiplantae</taxon>
        <taxon>Streptophyta</taxon>
        <taxon>Embryophyta</taxon>
        <taxon>Tracheophyta</taxon>
        <taxon>Spermatophyta</taxon>
        <taxon>Magnoliopsida</taxon>
        <taxon>eudicotyledons</taxon>
        <taxon>Gunneridae</taxon>
        <taxon>Pentapetalae</taxon>
        <taxon>rosids</taxon>
        <taxon>fabids</taxon>
        <taxon>Fabales</taxon>
        <taxon>Fabaceae</taxon>
        <taxon>Papilionoideae</taxon>
        <taxon>50 kb inversion clade</taxon>
        <taxon>dalbergioids sensu lato</taxon>
        <taxon>Dalbergieae</taxon>
        <taxon>Pterocarpus clade</taxon>
        <taxon>Arachis</taxon>
    </lineage>
</organism>